<evidence type="ECO:0000313" key="5">
    <source>
        <dbReference type="EMBL" id="SMY08654.1"/>
    </source>
</evidence>
<dbReference type="OrthoDB" id="9812260at2"/>
<feature type="domain" description="GGDEF" evidence="4">
    <location>
        <begin position="100"/>
        <end position="236"/>
    </location>
</feature>
<evidence type="ECO:0000256" key="2">
    <source>
        <dbReference type="ARBA" id="ARBA00034247"/>
    </source>
</evidence>
<dbReference type="InterPro" id="IPR029787">
    <property type="entry name" value="Nucleotide_cyclase"/>
</dbReference>
<dbReference type="Pfam" id="PF00990">
    <property type="entry name" value="GGDEF"/>
    <property type="match status" value="1"/>
</dbReference>
<evidence type="ECO:0000256" key="1">
    <source>
        <dbReference type="ARBA" id="ARBA00012528"/>
    </source>
</evidence>
<name>A0A238LGW4_9RHOB</name>
<dbReference type="NCBIfam" id="TIGR00254">
    <property type="entry name" value="GGDEF"/>
    <property type="match status" value="1"/>
</dbReference>
<dbReference type="PROSITE" id="PS51257">
    <property type="entry name" value="PROKAR_LIPOPROTEIN"/>
    <property type="match status" value="1"/>
</dbReference>
<dbReference type="FunFam" id="3.30.70.270:FF:000001">
    <property type="entry name" value="Diguanylate cyclase domain protein"/>
    <property type="match status" value="1"/>
</dbReference>
<dbReference type="SUPFAM" id="SSF55073">
    <property type="entry name" value="Nucleotide cyclase"/>
    <property type="match status" value="1"/>
</dbReference>
<feature type="transmembrane region" description="Helical" evidence="3">
    <location>
        <begin position="7"/>
        <end position="29"/>
    </location>
</feature>
<dbReference type="InterPro" id="IPR050469">
    <property type="entry name" value="Diguanylate_Cyclase"/>
</dbReference>
<organism evidence="5 6">
    <name type="scientific">Flavimaricola marinus</name>
    <dbReference type="NCBI Taxonomy" id="1819565"/>
    <lineage>
        <taxon>Bacteria</taxon>
        <taxon>Pseudomonadati</taxon>
        <taxon>Pseudomonadota</taxon>
        <taxon>Alphaproteobacteria</taxon>
        <taxon>Rhodobacterales</taxon>
        <taxon>Paracoccaceae</taxon>
        <taxon>Flavimaricola</taxon>
    </lineage>
</organism>
<dbReference type="GO" id="GO:1902201">
    <property type="term" value="P:negative regulation of bacterial-type flagellum-dependent cell motility"/>
    <property type="evidence" value="ECO:0007669"/>
    <property type="project" value="TreeGrafter"/>
</dbReference>
<keyword evidence="3" id="KW-0812">Transmembrane</keyword>
<dbReference type="GO" id="GO:0005886">
    <property type="term" value="C:plasma membrane"/>
    <property type="evidence" value="ECO:0007669"/>
    <property type="project" value="TreeGrafter"/>
</dbReference>
<dbReference type="SMART" id="SM00267">
    <property type="entry name" value="GGDEF"/>
    <property type="match status" value="1"/>
</dbReference>
<evidence type="ECO:0000313" key="6">
    <source>
        <dbReference type="Proteomes" id="UP000201613"/>
    </source>
</evidence>
<keyword evidence="6" id="KW-1185">Reference proteome</keyword>
<dbReference type="PANTHER" id="PTHR45138">
    <property type="entry name" value="REGULATORY COMPONENTS OF SENSORY TRANSDUCTION SYSTEM"/>
    <property type="match status" value="1"/>
</dbReference>
<keyword evidence="5" id="KW-0548">Nucleotidyltransferase</keyword>
<dbReference type="EC" id="2.7.7.65" evidence="1"/>
<reference evidence="5 6" key="1">
    <citation type="submission" date="2017-05" db="EMBL/GenBank/DDBJ databases">
        <authorList>
            <person name="Song R."/>
            <person name="Chenine A.L."/>
            <person name="Ruprecht R.M."/>
        </authorList>
    </citation>
    <scope>NUCLEOTIDE SEQUENCE [LARGE SCALE GENOMIC DNA]</scope>
    <source>
        <strain evidence="5 6">CECT 8899</strain>
    </source>
</reference>
<accession>A0A238LGW4</accession>
<keyword evidence="3" id="KW-0472">Membrane</keyword>
<dbReference type="PANTHER" id="PTHR45138:SF9">
    <property type="entry name" value="DIGUANYLATE CYCLASE DGCM-RELATED"/>
    <property type="match status" value="1"/>
</dbReference>
<sequence>MIRSTSHALLVSLCVFMGCNIGIDLMALVVFEREMWRPVVLFILGVSVFVGAPMTLIMTLSMMRSTKLTEELQILLNRDRLTDAATRHFFFERMEAEPNARGVVLMIDIDHFKSINDAYGHLAGDSVIRSVAQVLSGVAAPDDIVCRFGGEEFLIFLNARGRDDGLAIAERMRLEVERNTFDIAGKIAGETVTVTVSIGGALKTDAIEINRAIADADAALYRAKAAGRNATLFAPLLESQAA</sequence>
<dbReference type="Gene3D" id="3.30.70.270">
    <property type="match status" value="1"/>
</dbReference>
<comment type="catalytic activity">
    <reaction evidence="2">
        <text>2 GTP = 3',3'-c-di-GMP + 2 diphosphate</text>
        <dbReference type="Rhea" id="RHEA:24898"/>
        <dbReference type="ChEBI" id="CHEBI:33019"/>
        <dbReference type="ChEBI" id="CHEBI:37565"/>
        <dbReference type="ChEBI" id="CHEBI:58805"/>
        <dbReference type="EC" id="2.7.7.65"/>
    </reaction>
</comment>
<feature type="transmembrane region" description="Helical" evidence="3">
    <location>
        <begin position="35"/>
        <end position="57"/>
    </location>
</feature>
<dbReference type="PROSITE" id="PS50887">
    <property type="entry name" value="GGDEF"/>
    <property type="match status" value="1"/>
</dbReference>
<protein>
    <recommendedName>
        <fullName evidence="1">diguanylate cyclase</fullName>
        <ecNumber evidence="1">2.7.7.65</ecNumber>
    </recommendedName>
</protein>
<dbReference type="InterPro" id="IPR043128">
    <property type="entry name" value="Rev_trsase/Diguanyl_cyclase"/>
</dbReference>
<dbReference type="Proteomes" id="UP000201613">
    <property type="component" value="Unassembled WGS sequence"/>
</dbReference>
<dbReference type="GO" id="GO:0043709">
    <property type="term" value="P:cell adhesion involved in single-species biofilm formation"/>
    <property type="evidence" value="ECO:0007669"/>
    <property type="project" value="TreeGrafter"/>
</dbReference>
<keyword evidence="3" id="KW-1133">Transmembrane helix</keyword>
<evidence type="ECO:0000259" key="4">
    <source>
        <dbReference type="PROSITE" id="PS50887"/>
    </source>
</evidence>
<dbReference type="CDD" id="cd01949">
    <property type="entry name" value="GGDEF"/>
    <property type="match status" value="1"/>
</dbReference>
<dbReference type="InterPro" id="IPR000160">
    <property type="entry name" value="GGDEF_dom"/>
</dbReference>
<dbReference type="EMBL" id="FXZK01000005">
    <property type="protein sequence ID" value="SMY08654.1"/>
    <property type="molecule type" value="Genomic_DNA"/>
</dbReference>
<dbReference type="RefSeq" id="WP_093992830.1">
    <property type="nucleotide sequence ID" value="NZ_FXZK01000005.1"/>
</dbReference>
<dbReference type="GO" id="GO:0052621">
    <property type="term" value="F:diguanylate cyclase activity"/>
    <property type="evidence" value="ECO:0007669"/>
    <property type="project" value="UniProtKB-EC"/>
</dbReference>
<proteinExistence type="predicted"/>
<dbReference type="AlphaFoldDB" id="A0A238LGW4"/>
<keyword evidence="5" id="KW-0808">Transferase</keyword>
<gene>
    <name evidence="5" type="primary">ycdT_3</name>
    <name evidence="5" type="ORF">LOM8899_02809</name>
</gene>
<evidence type="ECO:0000256" key="3">
    <source>
        <dbReference type="SAM" id="Phobius"/>
    </source>
</evidence>